<sequence length="1147" mass="127189">MEETDLLSNGMTCDQGSVTIPPNETEQASTSANRRKRTRTNSRYTRRLRNLAETELASISHHNQSDPEKAKLITKCRILGNGNLLKDVIRRYEYLKTQIHDLKKLSVREFLSEKEVSEELIAMVECEVRNHDKHPAGNRYKPTDIERAIGYKSSGGNSGLEFTRQISKNPSRQTVCRAMKGFDFEMGISEDTLCMRHLRYLFLSNEDRAFKMVVLAFDETAITEHLTLQPGKGTVLGFADSGNGDRHPTLANKFFVMLAQGLLMDWMFPCGLMLVTGTIKGLPLADIIVKATSAIQHLGGDVILTVCDQSAPNIKAIKTLMARFPVIKNGSRLESQFEVSGKPVISIYDSPHIAKCVRNAMLGGEGSDVVTGSIEWPIDVDGREVIHEMPWTEFDKLRALLGNDWKLLDKLSDAHITPNKKMKVKYALEIFSAKNATLFHRARDLLPNASKNAQVVRELDELFDLCIGHSSREPVDTMKEARKPMSATSIHMRRFPVYLEKLKKVKFWSYRRCKNERTGHVEVKKFPSQSVVPQTWPHTIKGLIHLYELLRELNIDSCNIRRALQDFLESLFGRCKSGRKNPTPLQILEGLKVACISRVLKPKSRDTNCDEEGKVYTGSLRQFMSYGVKDQECQGQDENLEPSVCVQGIEEYCSEEEVIEEDESEEEDFPVLSLEDSDILDIQEGPQTEYENCDAVKMAVKVMKQVLRNKCKSCSTLLTTRSNPTEVYSLAIEIDSLGESSLLPSEQLVDLVRETKKIFQNSCQDHIHETKAMLMVNKNLTQNIRFCSWFTCEAPGHFSNVLWKLSEALVTEHITFLNKQVKKGPRRKNRDPHIVQNLVANCFADDNEDLAQEMEEQLADDIDAMEGGQRQPNSNPLLLVQSSSSVVSSAASRALEVASSTGTATGIPIRTVQPIQQVATARDTIGGWSMSLASPATTLLLRAATPQSKQSIQPPGQPGQKVTPVKIDHRVPLATMPKTCLVPTKTASSIQTFQARKVDNPQVVTCSAQGAALQPGGRVLPQGSKYVTIIHNVTGKRTSLIVKSGAAPPAGLGRGVGLNIPSGALRTMQTINSAQAGHGTGVCCVQASPGEPVAEKTGVSDIGGNNITQRIEAELDDNAGIPEEVHSSDPLIMELEADGYLRFSKQR</sequence>
<keyword evidence="3" id="KW-1185">Reference proteome</keyword>
<feature type="region of interest" description="Disordered" evidence="1">
    <location>
        <begin position="1"/>
        <end position="42"/>
    </location>
</feature>
<evidence type="ECO:0000313" key="4">
    <source>
        <dbReference type="RefSeq" id="XP_052133228.1"/>
    </source>
</evidence>
<evidence type="ECO:0000259" key="2">
    <source>
        <dbReference type="Pfam" id="PF21787"/>
    </source>
</evidence>
<feature type="domain" description="Transposable element P transposase-like RNase H" evidence="2">
    <location>
        <begin position="204"/>
        <end position="320"/>
    </location>
</feature>
<evidence type="ECO:0000256" key="1">
    <source>
        <dbReference type="SAM" id="MobiDB-lite"/>
    </source>
</evidence>
<organism evidence="3 4">
    <name type="scientific">Frankliniella occidentalis</name>
    <name type="common">Western flower thrips</name>
    <name type="synonym">Euthrips occidentalis</name>
    <dbReference type="NCBI Taxonomy" id="133901"/>
    <lineage>
        <taxon>Eukaryota</taxon>
        <taxon>Metazoa</taxon>
        <taxon>Ecdysozoa</taxon>
        <taxon>Arthropoda</taxon>
        <taxon>Hexapoda</taxon>
        <taxon>Insecta</taxon>
        <taxon>Pterygota</taxon>
        <taxon>Neoptera</taxon>
        <taxon>Paraneoptera</taxon>
        <taxon>Thysanoptera</taxon>
        <taxon>Terebrantia</taxon>
        <taxon>Thripoidea</taxon>
        <taxon>Thripidae</taxon>
        <taxon>Frankliniella</taxon>
    </lineage>
</organism>
<evidence type="ECO:0000313" key="3">
    <source>
        <dbReference type="Proteomes" id="UP000504606"/>
    </source>
</evidence>
<accession>A0A9C6XW47</accession>
<dbReference type="OrthoDB" id="7107965at2759"/>
<dbReference type="KEGG" id="foc:113212168"/>
<feature type="compositionally biased region" description="Basic residues" evidence="1">
    <location>
        <begin position="33"/>
        <end position="42"/>
    </location>
</feature>
<proteinExistence type="predicted"/>
<dbReference type="Pfam" id="PF21787">
    <property type="entry name" value="TNP-like_RNaseH_N"/>
    <property type="match status" value="1"/>
</dbReference>
<reference evidence="4" key="1">
    <citation type="submission" date="2025-08" db="UniProtKB">
        <authorList>
            <consortium name="RefSeq"/>
        </authorList>
    </citation>
    <scope>IDENTIFICATION</scope>
    <source>
        <tissue evidence="4">Whole organism</tissue>
    </source>
</reference>
<dbReference type="RefSeq" id="XP_052133228.1">
    <property type="nucleotide sequence ID" value="XM_052277268.1"/>
</dbReference>
<name>A0A9C6XW47_FRAOC</name>
<feature type="compositionally biased region" description="Polar residues" evidence="1">
    <location>
        <begin position="1"/>
        <end position="32"/>
    </location>
</feature>
<dbReference type="Proteomes" id="UP000504606">
    <property type="component" value="Unplaced"/>
</dbReference>
<protein>
    <submittedName>
        <fullName evidence="4">Uncharacterized protein LOC113212168</fullName>
    </submittedName>
</protein>
<dbReference type="InterPro" id="IPR048365">
    <property type="entry name" value="TNP-like_RNaseH_N"/>
</dbReference>
<dbReference type="AlphaFoldDB" id="A0A9C6XW47"/>
<gene>
    <name evidence="4" type="primary">LOC113212168</name>
</gene>
<dbReference type="GeneID" id="113212168"/>